<dbReference type="KEGG" id="ndv:NDEV_1280"/>
<proteinExistence type="predicted"/>
<gene>
    <name evidence="1" type="ORF">NDEV_1280</name>
</gene>
<organism evidence="1 2">
    <name type="scientific">Nitrosotalea devaniterrae</name>
    <dbReference type="NCBI Taxonomy" id="1078905"/>
    <lineage>
        <taxon>Archaea</taxon>
        <taxon>Nitrososphaerota</taxon>
        <taxon>Nitrososphaeria</taxon>
        <taxon>Nitrosotaleales</taxon>
        <taxon>Nitrosotaleaceae</taxon>
        <taxon>Nitrosotalea</taxon>
    </lineage>
</organism>
<evidence type="ECO:0000313" key="2">
    <source>
        <dbReference type="Proteomes" id="UP000196239"/>
    </source>
</evidence>
<reference evidence="2" key="1">
    <citation type="submission" date="2015-10" db="EMBL/GenBank/DDBJ databases">
        <authorList>
            <person name="Lehtovirta-Morley L.E."/>
            <person name="Vieille C."/>
        </authorList>
    </citation>
    <scope>NUCLEOTIDE SEQUENCE [LARGE SCALE GENOMIC DNA]</scope>
</reference>
<sequence length="245" mass="29365">MVKYREYSRELTPKELENLKKRYSNHLKSAHGGFLTDKQRKRLLGMKKKEQGTPDSDFWWRIRESTHDAIIDMKMICDIANEKELQEIFGTKQIKKQPNDKYPITEVLSSLLPSMLSEEILNERVNQTKRAIENAKIDLSHNKDRPDEVKRLSDWIKNWEPILREQINELPDEVKKLKEQEWRKIILEDVLVEILIWYFYSGIFKTNKEKEMIFDMIDQITVASSGIKRYELKKDMTKMDIVKFR</sequence>
<keyword evidence="2" id="KW-1185">Reference proteome</keyword>
<dbReference type="Proteomes" id="UP000196239">
    <property type="component" value="Chromosome 1"/>
</dbReference>
<evidence type="ECO:0000313" key="1">
    <source>
        <dbReference type="EMBL" id="CUR52045.1"/>
    </source>
</evidence>
<dbReference type="EMBL" id="LN890280">
    <property type="protein sequence ID" value="CUR52045.1"/>
    <property type="molecule type" value="Genomic_DNA"/>
</dbReference>
<accession>A0A128A3W0</accession>
<name>A0A128A3W0_9ARCH</name>
<dbReference type="AlphaFoldDB" id="A0A128A3W0"/>
<protein>
    <submittedName>
        <fullName evidence="1">Uncharacterized protein</fullName>
    </submittedName>
</protein>